<feature type="compositionally biased region" description="Polar residues" evidence="1">
    <location>
        <begin position="107"/>
        <end position="119"/>
    </location>
</feature>
<feature type="domain" description="SCP" evidence="3">
    <location>
        <begin position="256"/>
        <end position="372"/>
    </location>
</feature>
<dbReference type="InterPro" id="IPR035940">
    <property type="entry name" value="CAP_sf"/>
</dbReference>
<gene>
    <name evidence="4" type="ORF">CcCBS67573_g08751</name>
</gene>
<dbReference type="OrthoDB" id="337038at2759"/>
<name>A0A507EGB6_9FUNG</name>
<feature type="compositionally biased region" description="Low complexity" evidence="1">
    <location>
        <begin position="158"/>
        <end position="203"/>
    </location>
</feature>
<dbReference type="Pfam" id="PF00188">
    <property type="entry name" value="CAP"/>
    <property type="match status" value="1"/>
</dbReference>
<protein>
    <recommendedName>
        <fullName evidence="3">SCP domain-containing protein</fullName>
    </recommendedName>
</protein>
<dbReference type="Proteomes" id="UP000320333">
    <property type="component" value="Unassembled WGS sequence"/>
</dbReference>
<feature type="region of interest" description="Disordered" evidence="1">
    <location>
        <begin position="158"/>
        <end position="221"/>
    </location>
</feature>
<evidence type="ECO:0000259" key="3">
    <source>
        <dbReference type="Pfam" id="PF00188"/>
    </source>
</evidence>
<organism evidence="4 5">
    <name type="scientific">Chytriomyces confervae</name>
    <dbReference type="NCBI Taxonomy" id="246404"/>
    <lineage>
        <taxon>Eukaryota</taxon>
        <taxon>Fungi</taxon>
        <taxon>Fungi incertae sedis</taxon>
        <taxon>Chytridiomycota</taxon>
        <taxon>Chytridiomycota incertae sedis</taxon>
        <taxon>Chytridiomycetes</taxon>
        <taxon>Chytridiales</taxon>
        <taxon>Chytriomycetaceae</taxon>
        <taxon>Chytriomyces</taxon>
    </lineage>
</organism>
<evidence type="ECO:0000313" key="4">
    <source>
        <dbReference type="EMBL" id="TPX63183.1"/>
    </source>
</evidence>
<proteinExistence type="predicted"/>
<feature type="region of interest" description="Disordered" evidence="1">
    <location>
        <begin position="107"/>
        <end position="142"/>
    </location>
</feature>
<keyword evidence="5" id="KW-1185">Reference proteome</keyword>
<dbReference type="Gene3D" id="3.40.33.10">
    <property type="entry name" value="CAP"/>
    <property type="match status" value="1"/>
</dbReference>
<sequence length="374" mass="39000">MVSFRALSLVAAVASVVLAEELFDELGRGRKGHWAEGMRVEVADCKSPYKLKVTGTPSCEQIADHQAMTVKALLDLNSWLDCNKPLPDKTIVCLPSAPVIQIDAEPQQQDATNGDSSAPAQGVNAGPAGSAPTQAAGPIGGAIRPKITGTLAARRTTLATSTSSIKPTSAASKASSTSANSDASASPADITTDAATTTQAAPEAPSPEAPSPEAPPPSPPSAGCLGNMEYCKVLAASDNPPYYAGSGAPTECTGLTNYARQHYNPGTFDLYWDDNLAYNAQYSAEWAATYDCTHCHTRSGGGEYNWGQNLYLGQCSCTDAYNGWVRNEAAGNDPYNPEAGHFLNIVGFEIDYRSVGCGSAVVDGRCATVCNYGL</sequence>
<keyword evidence="2" id="KW-0732">Signal</keyword>
<evidence type="ECO:0000256" key="1">
    <source>
        <dbReference type="SAM" id="MobiDB-lite"/>
    </source>
</evidence>
<dbReference type="AlphaFoldDB" id="A0A507EGB6"/>
<feature type="compositionally biased region" description="Pro residues" evidence="1">
    <location>
        <begin position="204"/>
        <end position="220"/>
    </location>
</feature>
<accession>A0A507EGB6</accession>
<reference evidence="4 5" key="1">
    <citation type="journal article" date="2019" name="Sci. Rep.">
        <title>Comparative genomics of chytrid fungi reveal insights into the obligate biotrophic and pathogenic lifestyle of Synchytrium endobioticum.</title>
        <authorList>
            <person name="van de Vossenberg B.T.L.H."/>
            <person name="Warris S."/>
            <person name="Nguyen H.D.T."/>
            <person name="van Gent-Pelzer M.P.E."/>
            <person name="Joly D.L."/>
            <person name="van de Geest H.C."/>
            <person name="Bonants P.J.M."/>
            <person name="Smith D.S."/>
            <person name="Levesque C.A."/>
            <person name="van der Lee T.A.J."/>
        </authorList>
    </citation>
    <scope>NUCLEOTIDE SEQUENCE [LARGE SCALE GENOMIC DNA]</scope>
    <source>
        <strain evidence="4 5">CBS 675.73</strain>
    </source>
</reference>
<feature type="chain" id="PRO_5021257199" description="SCP domain-containing protein" evidence="2">
    <location>
        <begin position="20"/>
        <end position="374"/>
    </location>
</feature>
<comment type="caution">
    <text evidence="4">The sequence shown here is derived from an EMBL/GenBank/DDBJ whole genome shotgun (WGS) entry which is preliminary data.</text>
</comment>
<dbReference type="InterPro" id="IPR014044">
    <property type="entry name" value="CAP_dom"/>
</dbReference>
<dbReference type="EMBL" id="QEAP01000626">
    <property type="protein sequence ID" value="TPX63183.1"/>
    <property type="molecule type" value="Genomic_DNA"/>
</dbReference>
<evidence type="ECO:0000313" key="5">
    <source>
        <dbReference type="Proteomes" id="UP000320333"/>
    </source>
</evidence>
<dbReference type="STRING" id="246404.A0A507EGB6"/>
<feature type="signal peptide" evidence="2">
    <location>
        <begin position="1"/>
        <end position="19"/>
    </location>
</feature>
<dbReference type="SUPFAM" id="SSF55797">
    <property type="entry name" value="PR-1-like"/>
    <property type="match status" value="1"/>
</dbReference>
<evidence type="ECO:0000256" key="2">
    <source>
        <dbReference type="SAM" id="SignalP"/>
    </source>
</evidence>